<dbReference type="GO" id="GO:0006310">
    <property type="term" value="P:DNA recombination"/>
    <property type="evidence" value="ECO:0007669"/>
    <property type="project" value="UniProtKB-UniRule"/>
</dbReference>
<comment type="similarity">
    <text evidence="1 15">Belongs to the helicase family. RecG subfamily.</text>
</comment>
<comment type="caution">
    <text evidence="18">The sequence shown here is derived from an EMBL/GenBank/DDBJ whole genome shotgun (WGS) entry which is preliminary data.</text>
</comment>
<dbReference type="InterPro" id="IPR033454">
    <property type="entry name" value="RecG_wedge"/>
</dbReference>
<evidence type="ECO:0000256" key="12">
    <source>
        <dbReference type="ARBA" id="ARBA00034617"/>
    </source>
</evidence>
<dbReference type="Pfam" id="PF00271">
    <property type="entry name" value="Helicase_C"/>
    <property type="match status" value="1"/>
</dbReference>
<dbReference type="Pfam" id="PF17191">
    <property type="entry name" value="RecG_wedge"/>
    <property type="match status" value="1"/>
</dbReference>
<dbReference type="NCBIfam" id="NF008165">
    <property type="entry name" value="PRK10917.1-3"/>
    <property type="match status" value="1"/>
</dbReference>
<dbReference type="SUPFAM" id="SSF52540">
    <property type="entry name" value="P-loop containing nucleoside triphosphate hydrolases"/>
    <property type="match status" value="2"/>
</dbReference>
<dbReference type="InterPro" id="IPR047112">
    <property type="entry name" value="RecG/Mfd"/>
</dbReference>
<evidence type="ECO:0000256" key="3">
    <source>
        <dbReference type="ARBA" id="ARBA00022741"/>
    </source>
</evidence>
<dbReference type="EMBL" id="MEYS01000001">
    <property type="protein sequence ID" value="OGD34842.1"/>
    <property type="molecule type" value="Genomic_DNA"/>
</dbReference>
<evidence type="ECO:0000256" key="13">
    <source>
        <dbReference type="ARBA" id="ARBA00034808"/>
    </source>
</evidence>
<dbReference type="InterPro" id="IPR001650">
    <property type="entry name" value="Helicase_C-like"/>
</dbReference>
<dbReference type="Gene3D" id="2.40.50.140">
    <property type="entry name" value="Nucleic acid-binding proteins"/>
    <property type="match status" value="1"/>
</dbReference>
<evidence type="ECO:0000256" key="5">
    <source>
        <dbReference type="ARBA" id="ARBA00022801"/>
    </source>
</evidence>
<accession>A0A1F5BW52</accession>
<evidence type="ECO:0000259" key="17">
    <source>
        <dbReference type="PROSITE" id="PS51194"/>
    </source>
</evidence>
<evidence type="ECO:0000256" key="7">
    <source>
        <dbReference type="ARBA" id="ARBA00022840"/>
    </source>
</evidence>
<dbReference type="GO" id="GO:0016887">
    <property type="term" value="F:ATP hydrolysis activity"/>
    <property type="evidence" value="ECO:0007669"/>
    <property type="project" value="RHEA"/>
</dbReference>
<keyword evidence="9 15" id="KW-0233">DNA recombination</keyword>
<dbReference type="InterPro" id="IPR014001">
    <property type="entry name" value="Helicase_ATP-bd"/>
</dbReference>
<dbReference type="Pfam" id="PF19833">
    <property type="entry name" value="RecG_dom3_C"/>
    <property type="match status" value="1"/>
</dbReference>
<dbReference type="PANTHER" id="PTHR47964">
    <property type="entry name" value="ATP-DEPENDENT DNA HELICASE HOMOLOG RECG, CHLOROPLASTIC"/>
    <property type="match status" value="1"/>
</dbReference>
<sequence>MSQKAAGADPWCGGLPVEKIKGVSERIVKPLHHLGIRTVRDLLLTAPFRYDDFSHTTTIARAQPNETATIRGSIIALDALRTWKKKMHITEATVEDASGSMKAVWYNQPFLARTLAVGKTVNLSGRVDADHVMQNPAYEVVGVRNDTTHTGRLVPVYRETRGLTSRWLRYLVKNALGFAATMDDVLQPEMLKRLGLPGMRDAIPHIHFPRTKEEAERAKKRLAFEELFLLQLLILQARAAIRHAAATSVPFDLAFVKDFVSKLSFRLTDAQRAAAWEIVQDMEKQTPMNRLLEGDVGSGKTVVAALAASNAAMRGWQCAFMAPTEILARQHFETFSKMCGHFPIRIGLLTASGAYVFDADLKTSYKIAKSELVKKISDGSLHILIGTHALIADSIVFPKLALVVLDEQHRFGVAQRAALVRKNELGIRNDEGKENSIIPHLLSMTATPIPRTLTLALYGDLDISLLKEMPKDRKKIETSIVAPGGRAKAYAFMREQVGKGRQAFVICPRIEISGGETPRNIVLAQVKTVKAEYEKLSKEVFPDLRIAMLHGKMKPKEKEQVMKDFKDGKTDILVSTSVVEVGVDVPNASVMAIEGAERFGLAQLHQFRGRVGRAEHQSYCLLFTQSAALEENRRLKAMITSNDGFALAEKDLAIRGPGDLLGGRQSGLPDLVMASLTDAALIKSAREEALGLLARDPQLLKSPKLRERLAEFNAKIHFE</sequence>
<evidence type="ECO:0000313" key="19">
    <source>
        <dbReference type="Proteomes" id="UP000176650"/>
    </source>
</evidence>
<evidence type="ECO:0000256" key="11">
    <source>
        <dbReference type="ARBA" id="ARBA00023235"/>
    </source>
</evidence>
<dbReference type="Gene3D" id="3.40.50.300">
    <property type="entry name" value="P-loop containing nucleotide triphosphate hydrolases"/>
    <property type="match status" value="2"/>
</dbReference>
<dbReference type="PANTHER" id="PTHR47964:SF1">
    <property type="entry name" value="ATP-DEPENDENT DNA HELICASE HOMOLOG RECG, CHLOROPLASTIC"/>
    <property type="match status" value="1"/>
</dbReference>
<dbReference type="SUPFAM" id="SSF50249">
    <property type="entry name" value="Nucleic acid-binding proteins"/>
    <property type="match status" value="1"/>
</dbReference>
<keyword evidence="8" id="KW-0238">DNA-binding</keyword>
<protein>
    <recommendedName>
        <fullName evidence="2 15">ATP-dependent DNA helicase RecG</fullName>
        <ecNumber evidence="13 15">5.6.2.4</ecNumber>
    </recommendedName>
</protein>
<dbReference type="SMART" id="SM00487">
    <property type="entry name" value="DEXDc"/>
    <property type="match status" value="1"/>
</dbReference>
<dbReference type="CDD" id="cd04488">
    <property type="entry name" value="RecG_wedge_OBF"/>
    <property type="match status" value="1"/>
</dbReference>
<dbReference type="GO" id="GO:0043138">
    <property type="term" value="F:3'-5' DNA helicase activity"/>
    <property type="evidence" value="ECO:0007669"/>
    <property type="project" value="UniProtKB-EC"/>
</dbReference>
<dbReference type="GO" id="GO:0003677">
    <property type="term" value="F:DNA binding"/>
    <property type="evidence" value="ECO:0007669"/>
    <property type="project" value="UniProtKB-KW"/>
</dbReference>
<feature type="domain" description="Helicase C-terminal" evidence="17">
    <location>
        <begin position="499"/>
        <end position="658"/>
    </location>
</feature>
<dbReference type="AlphaFoldDB" id="A0A1F5BW52"/>
<dbReference type="Pfam" id="PF00270">
    <property type="entry name" value="DEAD"/>
    <property type="match status" value="1"/>
</dbReference>
<evidence type="ECO:0000259" key="16">
    <source>
        <dbReference type="PROSITE" id="PS51192"/>
    </source>
</evidence>
<reference evidence="18 19" key="1">
    <citation type="journal article" date="2016" name="Nat. Commun.">
        <title>Thousands of microbial genomes shed light on interconnected biogeochemical processes in an aquifer system.</title>
        <authorList>
            <person name="Anantharaman K."/>
            <person name="Brown C.T."/>
            <person name="Hug L.A."/>
            <person name="Sharon I."/>
            <person name="Castelle C.J."/>
            <person name="Probst A.J."/>
            <person name="Thomas B.C."/>
            <person name="Singh A."/>
            <person name="Wilkins M.J."/>
            <person name="Karaoz U."/>
            <person name="Brodie E.L."/>
            <person name="Williams K.H."/>
            <person name="Hubbard S.S."/>
            <person name="Banfield J.F."/>
        </authorList>
    </citation>
    <scope>NUCLEOTIDE SEQUENCE [LARGE SCALE GENOMIC DNA]</scope>
</reference>
<evidence type="ECO:0000256" key="6">
    <source>
        <dbReference type="ARBA" id="ARBA00022806"/>
    </source>
</evidence>
<dbReference type="InterPro" id="IPR012340">
    <property type="entry name" value="NA-bd_OB-fold"/>
</dbReference>
<keyword evidence="5 15" id="KW-0378">Hydrolase</keyword>
<keyword evidence="4 15" id="KW-0227">DNA damage</keyword>
<comment type="catalytic activity">
    <reaction evidence="12 15">
        <text>Couples ATP hydrolysis with the unwinding of duplex DNA by translocating in the 3'-5' direction.</text>
        <dbReference type="EC" id="5.6.2.4"/>
    </reaction>
</comment>
<proteinExistence type="inferred from homology"/>
<keyword evidence="7 15" id="KW-0067">ATP-binding</keyword>
<evidence type="ECO:0000256" key="4">
    <source>
        <dbReference type="ARBA" id="ARBA00022763"/>
    </source>
</evidence>
<evidence type="ECO:0000256" key="14">
    <source>
        <dbReference type="ARBA" id="ARBA00048988"/>
    </source>
</evidence>
<dbReference type="GO" id="GO:0005524">
    <property type="term" value="F:ATP binding"/>
    <property type="evidence" value="ECO:0007669"/>
    <property type="project" value="UniProtKB-KW"/>
</dbReference>
<gene>
    <name evidence="18" type="ORF">A2988_04505</name>
</gene>
<keyword evidence="10 15" id="KW-0234">DNA repair</keyword>
<dbReference type="InterPro" id="IPR004609">
    <property type="entry name" value="ATP-dep_DNA_helicase_RecG"/>
</dbReference>
<dbReference type="GO" id="GO:0006281">
    <property type="term" value="P:DNA repair"/>
    <property type="evidence" value="ECO:0007669"/>
    <property type="project" value="UniProtKB-UniRule"/>
</dbReference>
<evidence type="ECO:0000256" key="8">
    <source>
        <dbReference type="ARBA" id="ARBA00023125"/>
    </source>
</evidence>
<evidence type="ECO:0000256" key="2">
    <source>
        <dbReference type="ARBA" id="ARBA00017846"/>
    </source>
</evidence>
<keyword evidence="6 15" id="KW-0347">Helicase</keyword>
<comment type="catalytic activity">
    <reaction evidence="14 15">
        <text>ATP + H2O = ADP + phosphate + H(+)</text>
        <dbReference type="Rhea" id="RHEA:13065"/>
        <dbReference type="ChEBI" id="CHEBI:15377"/>
        <dbReference type="ChEBI" id="CHEBI:15378"/>
        <dbReference type="ChEBI" id="CHEBI:30616"/>
        <dbReference type="ChEBI" id="CHEBI:43474"/>
        <dbReference type="ChEBI" id="CHEBI:456216"/>
        <dbReference type="EC" id="5.6.2.4"/>
    </reaction>
</comment>
<keyword evidence="11" id="KW-0413">Isomerase</keyword>
<dbReference type="NCBIfam" id="NF008168">
    <property type="entry name" value="PRK10917.2-2"/>
    <property type="match status" value="1"/>
</dbReference>
<name>A0A1F5BW52_9BACT</name>
<evidence type="ECO:0000256" key="10">
    <source>
        <dbReference type="ARBA" id="ARBA00023204"/>
    </source>
</evidence>
<feature type="domain" description="Helicase ATP-binding" evidence="16">
    <location>
        <begin position="281"/>
        <end position="466"/>
    </location>
</feature>
<dbReference type="STRING" id="1797298.A2988_04505"/>
<evidence type="ECO:0000256" key="9">
    <source>
        <dbReference type="ARBA" id="ARBA00023172"/>
    </source>
</evidence>
<dbReference type="Proteomes" id="UP000176650">
    <property type="component" value="Unassembled WGS sequence"/>
</dbReference>
<dbReference type="InterPro" id="IPR045562">
    <property type="entry name" value="RecG_dom3_C"/>
</dbReference>
<dbReference type="SMART" id="SM00490">
    <property type="entry name" value="HELICc"/>
    <property type="match status" value="1"/>
</dbReference>
<evidence type="ECO:0000313" key="18">
    <source>
        <dbReference type="EMBL" id="OGD34842.1"/>
    </source>
</evidence>
<dbReference type="NCBIfam" id="TIGR00643">
    <property type="entry name" value="recG"/>
    <property type="match status" value="1"/>
</dbReference>
<comment type="function">
    <text evidence="15">Plays a critical role in recombination and DNA repair. Helps process Holliday junction intermediates to mature products by catalyzing branch migration. Has replication fork regression activity, unwinds stalled or blocked replication forks to make a HJ that can be resolved. Has a DNA unwinding activity characteristic of a DNA helicase with 3'-5' polarity.</text>
</comment>
<evidence type="ECO:0000256" key="15">
    <source>
        <dbReference type="RuleBase" id="RU363016"/>
    </source>
</evidence>
<keyword evidence="3 15" id="KW-0547">Nucleotide-binding</keyword>
<dbReference type="InterPro" id="IPR011545">
    <property type="entry name" value="DEAD/DEAH_box_helicase_dom"/>
</dbReference>
<evidence type="ECO:0000256" key="1">
    <source>
        <dbReference type="ARBA" id="ARBA00007504"/>
    </source>
</evidence>
<dbReference type="InterPro" id="IPR027417">
    <property type="entry name" value="P-loop_NTPase"/>
</dbReference>
<dbReference type="PROSITE" id="PS51194">
    <property type="entry name" value="HELICASE_CTER"/>
    <property type="match status" value="1"/>
</dbReference>
<dbReference type="PROSITE" id="PS51192">
    <property type="entry name" value="HELICASE_ATP_BIND_1"/>
    <property type="match status" value="1"/>
</dbReference>
<dbReference type="EC" id="5.6.2.4" evidence="13 15"/>
<organism evidence="18 19">
    <name type="scientific">Candidatus Azambacteria bacterium RIFCSPLOWO2_01_FULL_46_25</name>
    <dbReference type="NCBI Taxonomy" id="1797298"/>
    <lineage>
        <taxon>Bacteria</taxon>
        <taxon>Candidatus Azamiibacteriota</taxon>
    </lineage>
</organism>